<keyword evidence="9" id="KW-0539">Nucleus</keyword>
<comment type="caution">
    <text evidence="12">The sequence shown here is derived from an EMBL/GenBank/DDBJ whole genome shotgun (WGS) entry which is preliminary data.</text>
</comment>
<evidence type="ECO:0000256" key="2">
    <source>
        <dbReference type="ARBA" id="ARBA00004906"/>
    </source>
</evidence>
<evidence type="ECO:0000256" key="11">
    <source>
        <dbReference type="ARBA" id="ARBA00032907"/>
    </source>
</evidence>
<evidence type="ECO:0000256" key="5">
    <source>
        <dbReference type="ARBA" id="ARBA00022618"/>
    </source>
</evidence>
<evidence type="ECO:0000256" key="8">
    <source>
        <dbReference type="ARBA" id="ARBA00023054"/>
    </source>
</evidence>
<evidence type="ECO:0000256" key="4">
    <source>
        <dbReference type="ARBA" id="ARBA00018549"/>
    </source>
</evidence>
<evidence type="ECO:0000256" key="10">
    <source>
        <dbReference type="ARBA" id="ARBA00023306"/>
    </source>
</evidence>
<comment type="pathway">
    <text evidence="2">Protein modification; protein ubiquitination.</text>
</comment>
<keyword evidence="5" id="KW-0132">Cell division</keyword>
<keyword evidence="13" id="KW-1185">Reference proteome</keyword>
<dbReference type="PANTHER" id="PTHR28579:SF1">
    <property type="entry name" value="ANAPHASE-PROMOTING COMPLEX SUBUNIT CDC26"/>
    <property type="match status" value="1"/>
</dbReference>
<dbReference type="GO" id="GO:0005680">
    <property type="term" value="C:anaphase-promoting complex"/>
    <property type="evidence" value="ECO:0007669"/>
    <property type="project" value="InterPro"/>
</dbReference>
<keyword evidence="10" id="KW-0131">Cell cycle</keyword>
<dbReference type="GO" id="GO:0031145">
    <property type="term" value="P:anaphase-promoting complex-dependent catabolic process"/>
    <property type="evidence" value="ECO:0007669"/>
    <property type="project" value="InterPro"/>
</dbReference>
<sequence length="105" mass="11994">MGGYEVTADNKQPMMFRVCSSAVKTDQWVPPKVTSMFRRKPTRIELKVEDLQEYEAMKKQIEQKNSGDDKIEVNQGVAEALEGAKIRASMMNERLGYKPQPRVSN</sequence>
<dbReference type="Proteomes" id="UP001497382">
    <property type="component" value="Unassembled WGS sequence"/>
</dbReference>
<dbReference type="GO" id="GO:0070979">
    <property type="term" value="P:protein K11-linked ubiquitination"/>
    <property type="evidence" value="ECO:0007669"/>
    <property type="project" value="TreeGrafter"/>
</dbReference>
<keyword evidence="8" id="KW-0175">Coiled coil</keyword>
<accession>A0AAV1ZLT2</accession>
<dbReference type="InterPro" id="IPR018860">
    <property type="entry name" value="APC_suCDC26"/>
</dbReference>
<dbReference type="EMBL" id="CAXIEN010000053">
    <property type="protein sequence ID" value="CAL1271235.1"/>
    <property type="molecule type" value="Genomic_DNA"/>
</dbReference>
<evidence type="ECO:0000256" key="1">
    <source>
        <dbReference type="ARBA" id="ARBA00004123"/>
    </source>
</evidence>
<gene>
    <name evidence="12" type="ORF">LARSCL_LOCUS5715</name>
</gene>
<evidence type="ECO:0000313" key="12">
    <source>
        <dbReference type="EMBL" id="CAL1271235.1"/>
    </source>
</evidence>
<protein>
    <recommendedName>
        <fullName evidence="4">Anaphase-promoting complex subunit CDC26</fullName>
    </recommendedName>
    <alternativeName>
        <fullName evidence="11">Cell division cycle protein 26 homolog</fullName>
    </alternativeName>
</protein>
<proteinExistence type="inferred from homology"/>
<organism evidence="12 13">
    <name type="scientific">Larinioides sclopetarius</name>
    <dbReference type="NCBI Taxonomy" id="280406"/>
    <lineage>
        <taxon>Eukaryota</taxon>
        <taxon>Metazoa</taxon>
        <taxon>Ecdysozoa</taxon>
        <taxon>Arthropoda</taxon>
        <taxon>Chelicerata</taxon>
        <taxon>Arachnida</taxon>
        <taxon>Araneae</taxon>
        <taxon>Araneomorphae</taxon>
        <taxon>Entelegynae</taxon>
        <taxon>Araneoidea</taxon>
        <taxon>Araneidae</taxon>
        <taxon>Larinioides</taxon>
    </lineage>
</organism>
<dbReference type="AlphaFoldDB" id="A0AAV1ZLT2"/>
<keyword evidence="6" id="KW-0498">Mitosis</keyword>
<evidence type="ECO:0000256" key="6">
    <source>
        <dbReference type="ARBA" id="ARBA00022776"/>
    </source>
</evidence>
<dbReference type="PANTHER" id="PTHR28579">
    <property type="entry name" value="ANAPHASE-PROMOTING COMPLEX SUBUNIT CDC26"/>
    <property type="match status" value="1"/>
</dbReference>
<evidence type="ECO:0000313" key="13">
    <source>
        <dbReference type="Proteomes" id="UP001497382"/>
    </source>
</evidence>
<dbReference type="GO" id="GO:0051301">
    <property type="term" value="P:cell division"/>
    <property type="evidence" value="ECO:0007669"/>
    <property type="project" value="UniProtKB-KW"/>
</dbReference>
<evidence type="ECO:0000256" key="7">
    <source>
        <dbReference type="ARBA" id="ARBA00022786"/>
    </source>
</evidence>
<keyword evidence="7" id="KW-0833">Ubl conjugation pathway</keyword>
<evidence type="ECO:0000256" key="3">
    <source>
        <dbReference type="ARBA" id="ARBA00007939"/>
    </source>
</evidence>
<dbReference type="GO" id="GO:0007346">
    <property type="term" value="P:regulation of mitotic cell cycle"/>
    <property type="evidence" value="ECO:0007669"/>
    <property type="project" value="TreeGrafter"/>
</dbReference>
<comment type="similarity">
    <text evidence="3">Belongs to the CDC26 family.</text>
</comment>
<comment type="subcellular location">
    <subcellularLocation>
        <location evidence="1">Nucleus</location>
    </subcellularLocation>
</comment>
<evidence type="ECO:0000256" key="9">
    <source>
        <dbReference type="ARBA" id="ARBA00023242"/>
    </source>
</evidence>
<reference evidence="12 13" key="1">
    <citation type="submission" date="2024-04" db="EMBL/GenBank/DDBJ databases">
        <authorList>
            <person name="Rising A."/>
            <person name="Reimegard J."/>
            <person name="Sonavane S."/>
            <person name="Akerstrom W."/>
            <person name="Nylinder S."/>
            <person name="Hedman E."/>
            <person name="Kallberg Y."/>
        </authorList>
    </citation>
    <scope>NUCLEOTIDE SEQUENCE [LARGE SCALE GENOMIC DNA]</scope>
</reference>
<name>A0AAV1ZLT2_9ARAC</name>
<dbReference type="Pfam" id="PF10471">
    <property type="entry name" value="ANAPC_CDC26"/>
    <property type="match status" value="1"/>
</dbReference>